<feature type="region of interest" description="Disordered" evidence="2">
    <location>
        <begin position="792"/>
        <end position="823"/>
    </location>
</feature>
<keyword evidence="1" id="KW-0175">Coiled coil</keyword>
<feature type="compositionally biased region" description="Polar residues" evidence="2">
    <location>
        <begin position="792"/>
        <end position="810"/>
    </location>
</feature>
<feature type="compositionally biased region" description="Basic and acidic residues" evidence="2">
    <location>
        <begin position="1"/>
        <end position="24"/>
    </location>
</feature>
<dbReference type="InterPro" id="IPR001849">
    <property type="entry name" value="PH_domain"/>
</dbReference>
<proteinExistence type="predicted"/>
<gene>
    <name evidence="4" type="primary">Contig4971.g5311</name>
    <name evidence="4" type="ORF">STYLEM_15263</name>
</gene>
<dbReference type="SUPFAM" id="SSF50729">
    <property type="entry name" value="PH domain-like"/>
    <property type="match status" value="1"/>
</dbReference>
<feature type="coiled-coil region" evidence="1">
    <location>
        <begin position="278"/>
        <end position="344"/>
    </location>
</feature>
<feature type="domain" description="PH" evidence="3">
    <location>
        <begin position="57"/>
        <end position="162"/>
    </location>
</feature>
<feature type="compositionally biased region" description="Polar residues" evidence="2">
    <location>
        <begin position="865"/>
        <end position="874"/>
    </location>
</feature>
<dbReference type="AlphaFoldDB" id="A0A078AY79"/>
<name>A0A078AY79_STYLE</name>
<dbReference type="Proteomes" id="UP000039865">
    <property type="component" value="Unassembled WGS sequence"/>
</dbReference>
<dbReference type="Pfam" id="PF00169">
    <property type="entry name" value="PH"/>
    <property type="match status" value="1"/>
</dbReference>
<keyword evidence="5" id="KW-1185">Reference proteome</keyword>
<evidence type="ECO:0000313" key="4">
    <source>
        <dbReference type="EMBL" id="CDW86172.1"/>
    </source>
</evidence>
<evidence type="ECO:0000256" key="1">
    <source>
        <dbReference type="SAM" id="Coils"/>
    </source>
</evidence>
<feature type="region of interest" description="Disordered" evidence="2">
    <location>
        <begin position="424"/>
        <end position="466"/>
    </location>
</feature>
<feature type="region of interest" description="Disordered" evidence="2">
    <location>
        <begin position="1"/>
        <end position="25"/>
    </location>
</feature>
<evidence type="ECO:0000313" key="5">
    <source>
        <dbReference type="Proteomes" id="UP000039865"/>
    </source>
</evidence>
<accession>A0A078AY79</accession>
<protein>
    <recommendedName>
        <fullName evidence="3">PH domain-containing protein</fullName>
    </recommendedName>
</protein>
<reference evidence="4 5" key="1">
    <citation type="submission" date="2014-06" db="EMBL/GenBank/DDBJ databases">
        <authorList>
            <person name="Swart Estienne"/>
        </authorList>
    </citation>
    <scope>NUCLEOTIDE SEQUENCE [LARGE SCALE GENOMIC DNA]</scope>
    <source>
        <strain evidence="4 5">130c</strain>
    </source>
</reference>
<dbReference type="Gene3D" id="2.30.29.30">
    <property type="entry name" value="Pleckstrin-homology domain (PH domain)/Phosphotyrosine-binding domain (PTB)"/>
    <property type="match status" value="1"/>
</dbReference>
<dbReference type="PROSITE" id="PS50003">
    <property type="entry name" value="PH_DOMAIN"/>
    <property type="match status" value="1"/>
</dbReference>
<evidence type="ECO:0000259" key="3">
    <source>
        <dbReference type="PROSITE" id="PS50003"/>
    </source>
</evidence>
<feature type="region of interest" description="Disordered" evidence="2">
    <location>
        <begin position="903"/>
        <end position="934"/>
    </location>
</feature>
<dbReference type="SMART" id="SM00233">
    <property type="entry name" value="PH"/>
    <property type="match status" value="1"/>
</dbReference>
<dbReference type="EMBL" id="CCKQ01014411">
    <property type="protein sequence ID" value="CDW86172.1"/>
    <property type="molecule type" value="Genomic_DNA"/>
</dbReference>
<feature type="region of interest" description="Disordered" evidence="2">
    <location>
        <begin position="853"/>
        <end position="883"/>
    </location>
</feature>
<evidence type="ECO:0000256" key="2">
    <source>
        <dbReference type="SAM" id="MobiDB-lite"/>
    </source>
</evidence>
<feature type="compositionally biased region" description="Basic and acidic residues" evidence="2">
    <location>
        <begin position="442"/>
        <end position="455"/>
    </location>
</feature>
<dbReference type="InterPro" id="IPR011993">
    <property type="entry name" value="PH-like_dom_sf"/>
</dbReference>
<dbReference type="InParanoid" id="A0A078AY79"/>
<sequence length="934" mass="108344">MEEDQTKRGETTKEGQELEEEKQSEVNAELIPPAIIENPKQKFTVNGVDFETSYFGPMVIQGYLKKLASGDSLFNENKFQRRFFMLNLSFAIFKYAKTPTAEFKSHLFKEIEYIVTDGPNMYFHKKYQFPFKVKCKERFYHLCAKTNQERQAWINGFNFLFEFRRQQMEKYQAVLPQTSTPLPDAYKEFLIKQSFAEYNDPELSKMESVEGLQKSQSLFKKLNLKPFFNMLVNRKKPELFGMGQTPNLELIRSPSKNTDNQADNYSQLELPAEVKEQLETINQIREQVYEEYKELEKKQEEFEKQKKEFLQFQIDETEKLIAEKKKFQEKKEKFRQEKHRYMAQLQTSNVNDVVISDIDKQGNNGSIANLKSIDQNQQISEMNANESPKFPRKRVIKKSVDRQSAKFPLVLNNQNALLSTQLKQKLKRNQQNQPGSSDAQESLDRQDFENRKDSDQGGNNIMIEDPMKIKTDVQQIENDLEHNTFSDQQMKTFSRKKVKVQRGKSTSNRMMVNSALDSYTLIGLNKNTSQNTAGSQSGEDQVQIFTNQIEQPRNESTSIKQNQDIAIQDLRASRAENKLIAEDIDNDGESSNLNTINLLRNRSSRKKKEEIIVDEDHDNIPGESFIEKNEPDLPKIDLQDKFNNVTSPEIKFIPKIGGGRSNSIHLAHLKSIVQPKLQQNQSMQPELINVEAKKINQIQSNISNMINGSTIDTLIERERDAQFIERLDKQNKINLKNGNTFLQKSAAINQDQNQDFNISGGIQLVNHNNYSQFYGSKANASNNIKQRNQFENSSYTKDNYITSPQKSRYSNHMPAQINQNNNWGNEIDEDIQTQKPFFNVDKSKFEQLQLINNQSHHSRQKDNDNGVQKSSSYQPIDPPKQDTVLESFDANWDDDLEASIKQAQKEQKGANFKTISSLPKKNKSKNEEFEEVWE</sequence>
<organism evidence="4 5">
    <name type="scientific">Stylonychia lemnae</name>
    <name type="common">Ciliate</name>
    <dbReference type="NCBI Taxonomy" id="5949"/>
    <lineage>
        <taxon>Eukaryota</taxon>
        <taxon>Sar</taxon>
        <taxon>Alveolata</taxon>
        <taxon>Ciliophora</taxon>
        <taxon>Intramacronucleata</taxon>
        <taxon>Spirotrichea</taxon>
        <taxon>Stichotrichia</taxon>
        <taxon>Sporadotrichida</taxon>
        <taxon>Oxytrichidae</taxon>
        <taxon>Stylonychinae</taxon>
        <taxon>Stylonychia</taxon>
    </lineage>
</organism>